<proteinExistence type="predicted"/>
<comment type="caution">
    <text evidence="9">The sequence shown here is derived from an EMBL/GenBank/DDBJ whole genome shotgun (WGS) entry which is preliminary data.</text>
</comment>
<dbReference type="UniPathway" id="UPA00077">
    <property type="reaction ID" value="UER00155"/>
</dbReference>
<dbReference type="PANTHER" id="PTHR43071">
    <property type="entry name" value="2-AMINO-4-HYDROXY-6-HYDROXYMETHYLDIHYDROPTERIDINE PYROPHOSPHOKINASE"/>
    <property type="match status" value="1"/>
</dbReference>
<dbReference type="InterPro" id="IPR035907">
    <property type="entry name" value="Hppk_sf"/>
</dbReference>
<protein>
    <recommendedName>
        <fullName evidence="2">2-amino-4-hydroxy-6-hydroxymethyldihydropteridine diphosphokinase</fullName>
        <ecNumber evidence="2">2.7.6.3</ecNumber>
    </recommendedName>
</protein>
<name>A0A0S8GHR3_UNCW3</name>
<dbReference type="SUPFAM" id="SSF55083">
    <property type="entry name" value="6-hydroxymethyl-7,8-dihydropterin pyrophosphokinase, HPPK"/>
    <property type="match status" value="1"/>
</dbReference>
<reference evidence="9 10" key="1">
    <citation type="journal article" date="2015" name="Microbiome">
        <title>Genomic resolution of linkages in carbon, nitrogen, and sulfur cycling among widespread estuary sediment bacteria.</title>
        <authorList>
            <person name="Baker B.J."/>
            <person name="Lazar C.S."/>
            <person name="Teske A.P."/>
            <person name="Dick G.J."/>
        </authorList>
    </citation>
    <scope>NUCLEOTIDE SEQUENCE [LARGE SCALE GENOMIC DNA]</scope>
    <source>
        <strain evidence="9">SM23_60</strain>
    </source>
</reference>
<comment type="pathway">
    <text evidence="1">Cofactor biosynthesis; tetrahydrofolate biosynthesis; 2-amino-4-hydroxy-6-hydroxymethyl-7,8-dihydropteridine diphosphate from 7,8-dihydroneopterin triphosphate: step 4/4.</text>
</comment>
<dbReference type="GO" id="GO:0003848">
    <property type="term" value="F:2-amino-4-hydroxy-6-hydroxymethyldihydropteridine diphosphokinase activity"/>
    <property type="evidence" value="ECO:0007669"/>
    <property type="project" value="UniProtKB-EC"/>
</dbReference>
<accession>A0A0S8GHR3</accession>
<dbReference type="PATRIC" id="fig|1703780.3.peg.2499"/>
<keyword evidence="4" id="KW-0547">Nucleotide-binding</keyword>
<dbReference type="PROSITE" id="PS00794">
    <property type="entry name" value="HPPK"/>
    <property type="match status" value="1"/>
</dbReference>
<evidence type="ECO:0000256" key="6">
    <source>
        <dbReference type="ARBA" id="ARBA00022840"/>
    </source>
</evidence>
<evidence type="ECO:0000256" key="3">
    <source>
        <dbReference type="ARBA" id="ARBA00022679"/>
    </source>
</evidence>
<evidence type="ECO:0000256" key="2">
    <source>
        <dbReference type="ARBA" id="ARBA00013253"/>
    </source>
</evidence>
<dbReference type="Gene3D" id="3.30.70.560">
    <property type="entry name" value="7,8-Dihydro-6-hydroxymethylpterin-pyrophosphokinase HPPK"/>
    <property type="match status" value="1"/>
</dbReference>
<keyword evidence="3" id="KW-0808">Transferase</keyword>
<dbReference type="GO" id="GO:0016301">
    <property type="term" value="F:kinase activity"/>
    <property type="evidence" value="ECO:0007669"/>
    <property type="project" value="UniProtKB-KW"/>
</dbReference>
<dbReference type="InterPro" id="IPR000550">
    <property type="entry name" value="Hppk"/>
</dbReference>
<dbReference type="Proteomes" id="UP000051096">
    <property type="component" value="Unassembled WGS sequence"/>
</dbReference>
<dbReference type="EMBL" id="LJUO01000039">
    <property type="protein sequence ID" value="KPK72177.1"/>
    <property type="molecule type" value="Genomic_DNA"/>
</dbReference>
<dbReference type="GO" id="GO:0005524">
    <property type="term" value="F:ATP binding"/>
    <property type="evidence" value="ECO:0007669"/>
    <property type="project" value="UniProtKB-KW"/>
</dbReference>
<dbReference type="GO" id="GO:0046656">
    <property type="term" value="P:folic acid biosynthetic process"/>
    <property type="evidence" value="ECO:0007669"/>
    <property type="project" value="UniProtKB-KW"/>
</dbReference>
<gene>
    <name evidence="9" type="ORF">AMJ87_05545</name>
</gene>
<dbReference type="CDD" id="cd00483">
    <property type="entry name" value="HPPK"/>
    <property type="match status" value="1"/>
</dbReference>
<keyword evidence="7" id="KW-0289">Folate biosynthesis</keyword>
<evidence type="ECO:0000256" key="1">
    <source>
        <dbReference type="ARBA" id="ARBA00005051"/>
    </source>
</evidence>
<dbReference type="GO" id="GO:0046654">
    <property type="term" value="P:tetrahydrofolate biosynthetic process"/>
    <property type="evidence" value="ECO:0007669"/>
    <property type="project" value="UniProtKB-UniPathway"/>
</dbReference>
<evidence type="ECO:0000256" key="7">
    <source>
        <dbReference type="ARBA" id="ARBA00022909"/>
    </source>
</evidence>
<dbReference type="EC" id="2.7.6.3" evidence="2"/>
<evidence type="ECO:0000313" key="9">
    <source>
        <dbReference type="EMBL" id="KPK72177.1"/>
    </source>
</evidence>
<sequence length="161" mass="18666">MDNIFLLLGTNVGNTKENLRHALRALEDSHITIKKKSQMHKTKPWGYTDQPDFLNLALHVECEYTPRELLTVIKRIEGNMGRKKGGERWGPRIIDIDILFYDQEVIAEQDVIIPHKEFFNRPFAMKLLCEIAPDFIPPHTGKRLVEHLEGVNCGECEIYCH</sequence>
<dbReference type="NCBIfam" id="TIGR01498">
    <property type="entry name" value="folK"/>
    <property type="match status" value="1"/>
</dbReference>
<dbReference type="AlphaFoldDB" id="A0A0S8GHR3"/>
<dbReference type="Pfam" id="PF01288">
    <property type="entry name" value="HPPK"/>
    <property type="match status" value="1"/>
</dbReference>
<evidence type="ECO:0000313" key="10">
    <source>
        <dbReference type="Proteomes" id="UP000051096"/>
    </source>
</evidence>
<evidence type="ECO:0000256" key="5">
    <source>
        <dbReference type="ARBA" id="ARBA00022777"/>
    </source>
</evidence>
<keyword evidence="5" id="KW-0418">Kinase</keyword>
<keyword evidence="6" id="KW-0067">ATP-binding</keyword>
<organism evidence="9 10">
    <name type="scientific">candidate division WOR_3 bacterium SM23_60</name>
    <dbReference type="NCBI Taxonomy" id="1703780"/>
    <lineage>
        <taxon>Bacteria</taxon>
        <taxon>Bacteria division WOR-3</taxon>
    </lineage>
</organism>
<evidence type="ECO:0000256" key="4">
    <source>
        <dbReference type="ARBA" id="ARBA00022741"/>
    </source>
</evidence>
<dbReference type="PANTHER" id="PTHR43071:SF1">
    <property type="entry name" value="2-AMINO-4-HYDROXY-6-HYDROXYMETHYLDIHYDROPTERIDINE PYROPHOSPHOKINASE"/>
    <property type="match status" value="1"/>
</dbReference>
<evidence type="ECO:0000259" key="8">
    <source>
        <dbReference type="PROSITE" id="PS00794"/>
    </source>
</evidence>
<feature type="domain" description="7,8-dihydro-6-hydroxymethylpterin-pyrophosphokinase" evidence="8">
    <location>
        <begin position="88"/>
        <end position="99"/>
    </location>
</feature>